<comment type="caution">
    <text evidence="2">The sequence shown here is derived from an EMBL/GenBank/DDBJ whole genome shotgun (WGS) entry which is preliminary data.</text>
</comment>
<accession>A0AAW1ZED9</accession>
<evidence type="ECO:0000313" key="3">
    <source>
        <dbReference type="Proteomes" id="UP001479290"/>
    </source>
</evidence>
<dbReference type="AlphaFoldDB" id="A0AAW1ZED9"/>
<dbReference type="EMBL" id="JAWDJR010000018">
    <property type="protein sequence ID" value="KAK9958417.1"/>
    <property type="molecule type" value="Genomic_DNA"/>
</dbReference>
<evidence type="ECO:0000256" key="1">
    <source>
        <dbReference type="SAM" id="MobiDB-lite"/>
    </source>
</evidence>
<evidence type="ECO:0000313" key="2">
    <source>
        <dbReference type="EMBL" id="KAK9958417.1"/>
    </source>
</evidence>
<feature type="non-terminal residue" evidence="2">
    <location>
        <position position="58"/>
    </location>
</feature>
<protein>
    <submittedName>
        <fullName evidence="2">Uncharacterized protein</fullName>
    </submittedName>
</protein>
<feature type="non-terminal residue" evidence="2">
    <location>
        <position position="1"/>
    </location>
</feature>
<dbReference type="Proteomes" id="UP001479290">
    <property type="component" value="Unassembled WGS sequence"/>
</dbReference>
<sequence>GGLTLLEPGGIVPFPEDKPKTQYPSSTRTLSPHSHSGSTLTPPFAPSESHCARRAEWE</sequence>
<feature type="compositionally biased region" description="Polar residues" evidence="1">
    <location>
        <begin position="22"/>
        <end position="41"/>
    </location>
</feature>
<feature type="region of interest" description="Disordered" evidence="1">
    <location>
        <begin position="1"/>
        <end position="58"/>
    </location>
</feature>
<organism evidence="2 3">
    <name type="scientific">Culter alburnus</name>
    <name type="common">Topmouth culter</name>
    <dbReference type="NCBI Taxonomy" id="194366"/>
    <lineage>
        <taxon>Eukaryota</taxon>
        <taxon>Metazoa</taxon>
        <taxon>Chordata</taxon>
        <taxon>Craniata</taxon>
        <taxon>Vertebrata</taxon>
        <taxon>Euteleostomi</taxon>
        <taxon>Actinopterygii</taxon>
        <taxon>Neopterygii</taxon>
        <taxon>Teleostei</taxon>
        <taxon>Ostariophysi</taxon>
        <taxon>Cypriniformes</taxon>
        <taxon>Xenocyprididae</taxon>
        <taxon>Xenocypridinae</taxon>
        <taxon>Culter</taxon>
    </lineage>
</organism>
<proteinExistence type="predicted"/>
<reference evidence="2 3" key="1">
    <citation type="submission" date="2024-05" db="EMBL/GenBank/DDBJ databases">
        <title>A high-quality chromosomal-level genome assembly of Topmouth culter (Culter alburnus).</title>
        <authorList>
            <person name="Zhao H."/>
        </authorList>
    </citation>
    <scope>NUCLEOTIDE SEQUENCE [LARGE SCALE GENOMIC DNA]</scope>
    <source>
        <strain evidence="2">CATC2023</strain>
        <tissue evidence="2">Muscle</tissue>
    </source>
</reference>
<gene>
    <name evidence="2" type="ORF">ABG768_010539</name>
</gene>
<name>A0AAW1ZED9_CULAL</name>
<keyword evidence="3" id="KW-1185">Reference proteome</keyword>